<feature type="domain" description="EF-hand" evidence="4">
    <location>
        <begin position="84"/>
        <end position="119"/>
    </location>
</feature>
<dbReference type="Gene3D" id="1.10.238.10">
    <property type="entry name" value="EF-hand"/>
    <property type="match status" value="1"/>
</dbReference>
<dbReference type="PROSITE" id="PS00018">
    <property type="entry name" value="EF_HAND_1"/>
    <property type="match status" value="2"/>
</dbReference>
<evidence type="ECO:0000313" key="6">
    <source>
        <dbReference type="Proteomes" id="UP000054937"/>
    </source>
</evidence>
<sequence>MGNQQGIDNPCNFSKDEMKKVLKAFKKIDVNNSGDLDIEEFLKLPELSQNPLVRRVVSIFDKNNDGSISFEEFVEGLSQLYSNDDEVKLRFAFKVYDIDGDGFITNGELYDVLKMMVGTNLNEVQLQQLVDRTIIRADDDYDGKISFEEFKKMVQGLDVASKLTLTQI</sequence>
<accession>A0A0V0R5R4</accession>
<proteinExistence type="predicted"/>
<feature type="domain" description="EF-hand" evidence="4">
    <location>
        <begin position="48"/>
        <end position="83"/>
    </location>
</feature>
<evidence type="ECO:0000313" key="5">
    <source>
        <dbReference type="EMBL" id="KRX09822.1"/>
    </source>
</evidence>
<dbReference type="GO" id="GO:0005509">
    <property type="term" value="F:calcium ion binding"/>
    <property type="evidence" value="ECO:0007669"/>
    <property type="project" value="InterPro"/>
</dbReference>
<dbReference type="Proteomes" id="UP000054937">
    <property type="component" value="Unassembled WGS sequence"/>
</dbReference>
<organism evidence="5 6">
    <name type="scientific">Pseudocohnilembus persalinus</name>
    <name type="common">Ciliate</name>
    <dbReference type="NCBI Taxonomy" id="266149"/>
    <lineage>
        <taxon>Eukaryota</taxon>
        <taxon>Sar</taxon>
        <taxon>Alveolata</taxon>
        <taxon>Ciliophora</taxon>
        <taxon>Intramacronucleata</taxon>
        <taxon>Oligohymenophorea</taxon>
        <taxon>Scuticociliatia</taxon>
        <taxon>Philasterida</taxon>
        <taxon>Pseudocohnilembidae</taxon>
        <taxon>Pseudocohnilembus</taxon>
    </lineage>
</organism>
<protein>
    <recommendedName>
        <fullName evidence="4">EF-hand domain-containing protein</fullName>
    </recommendedName>
</protein>
<dbReference type="InParanoid" id="A0A0V0R5R4"/>
<dbReference type="InterPro" id="IPR018247">
    <property type="entry name" value="EF_Hand_1_Ca_BS"/>
</dbReference>
<name>A0A0V0R5R4_PSEPJ</name>
<dbReference type="InterPro" id="IPR002048">
    <property type="entry name" value="EF_hand_dom"/>
</dbReference>
<dbReference type="InterPro" id="IPR011992">
    <property type="entry name" value="EF-hand-dom_pair"/>
</dbReference>
<feature type="domain" description="EF-hand" evidence="4">
    <location>
        <begin position="125"/>
        <end position="160"/>
    </location>
</feature>
<dbReference type="PROSITE" id="PS50222">
    <property type="entry name" value="EF_HAND_2"/>
    <property type="match status" value="4"/>
</dbReference>
<feature type="domain" description="EF-hand" evidence="4">
    <location>
        <begin position="16"/>
        <end position="44"/>
    </location>
</feature>
<comment type="caution">
    <text evidence="5">The sequence shown here is derived from an EMBL/GenBank/DDBJ whole genome shotgun (WGS) entry which is preliminary data.</text>
</comment>
<dbReference type="FunFam" id="1.10.238.10:FF:000003">
    <property type="entry name" value="Calmodulin A"/>
    <property type="match status" value="1"/>
</dbReference>
<keyword evidence="1" id="KW-0479">Metal-binding</keyword>
<dbReference type="PANTHER" id="PTHR45942">
    <property type="entry name" value="PROTEIN PHOSPATASE 3 REGULATORY SUBUNIT B ALPHA ISOFORM TYPE 1"/>
    <property type="match status" value="1"/>
</dbReference>
<dbReference type="OMA" id="DTNFDRD"/>
<gene>
    <name evidence="5" type="ORF">PPERSA_02694</name>
</gene>
<dbReference type="CDD" id="cd00051">
    <property type="entry name" value="EFh"/>
    <property type="match status" value="1"/>
</dbReference>
<keyword evidence="3" id="KW-0106">Calcium</keyword>
<evidence type="ECO:0000256" key="2">
    <source>
        <dbReference type="ARBA" id="ARBA00022737"/>
    </source>
</evidence>
<keyword evidence="2" id="KW-0677">Repeat</keyword>
<evidence type="ECO:0000256" key="3">
    <source>
        <dbReference type="ARBA" id="ARBA00022837"/>
    </source>
</evidence>
<evidence type="ECO:0000259" key="4">
    <source>
        <dbReference type="PROSITE" id="PS50222"/>
    </source>
</evidence>
<dbReference type="SUPFAM" id="SSF47473">
    <property type="entry name" value="EF-hand"/>
    <property type="match status" value="1"/>
</dbReference>
<dbReference type="SMART" id="SM00054">
    <property type="entry name" value="EFh"/>
    <property type="match status" value="4"/>
</dbReference>
<keyword evidence="6" id="KW-1185">Reference proteome</keyword>
<dbReference type="Pfam" id="PF13499">
    <property type="entry name" value="EF-hand_7"/>
    <property type="match status" value="2"/>
</dbReference>
<dbReference type="OrthoDB" id="425728at2759"/>
<evidence type="ECO:0000256" key="1">
    <source>
        <dbReference type="ARBA" id="ARBA00022723"/>
    </source>
</evidence>
<reference evidence="5 6" key="1">
    <citation type="journal article" date="2015" name="Sci. Rep.">
        <title>Genome of the facultative scuticociliatosis pathogen Pseudocohnilembus persalinus provides insight into its virulence through horizontal gene transfer.</title>
        <authorList>
            <person name="Xiong J."/>
            <person name="Wang G."/>
            <person name="Cheng J."/>
            <person name="Tian M."/>
            <person name="Pan X."/>
            <person name="Warren A."/>
            <person name="Jiang C."/>
            <person name="Yuan D."/>
            <person name="Miao W."/>
        </authorList>
    </citation>
    <scope>NUCLEOTIDE SEQUENCE [LARGE SCALE GENOMIC DNA]</scope>
    <source>
        <strain evidence="5">36N120E</strain>
    </source>
</reference>
<dbReference type="AlphaFoldDB" id="A0A0V0R5R4"/>
<dbReference type="EMBL" id="LDAU01000044">
    <property type="protein sequence ID" value="KRX09822.1"/>
    <property type="molecule type" value="Genomic_DNA"/>
</dbReference>
<dbReference type="FunCoup" id="A0A0V0R5R4">
    <property type="interactions" value="156"/>
</dbReference>